<feature type="compositionally biased region" description="Pro residues" evidence="2">
    <location>
        <begin position="272"/>
        <end position="291"/>
    </location>
</feature>
<dbReference type="Gene3D" id="1.20.1260.20">
    <property type="entry name" value="PPE superfamily"/>
    <property type="match status" value="1"/>
</dbReference>
<feature type="region of interest" description="Disordered" evidence="2">
    <location>
        <begin position="58"/>
        <end position="95"/>
    </location>
</feature>
<proteinExistence type="inferred from homology"/>
<accession>A0A839DXW6</accession>
<protein>
    <recommendedName>
        <fullName evidence="3">PPE domain-containing protein</fullName>
    </recommendedName>
</protein>
<evidence type="ECO:0000313" key="5">
    <source>
        <dbReference type="Proteomes" id="UP000569329"/>
    </source>
</evidence>
<feature type="compositionally biased region" description="Basic and acidic residues" evidence="2">
    <location>
        <begin position="232"/>
        <end position="243"/>
    </location>
</feature>
<dbReference type="InterPro" id="IPR038332">
    <property type="entry name" value="PPE_sf"/>
</dbReference>
<dbReference type="InterPro" id="IPR000030">
    <property type="entry name" value="PPE_dom"/>
</dbReference>
<gene>
    <name evidence="4" type="ORF">FHX42_000917</name>
</gene>
<feature type="compositionally biased region" description="Gly residues" evidence="2">
    <location>
        <begin position="371"/>
        <end position="419"/>
    </location>
</feature>
<comment type="similarity">
    <text evidence="1">Belongs to the mycobacterial PPE family.</text>
</comment>
<feature type="region of interest" description="Disordered" evidence="2">
    <location>
        <begin position="216"/>
        <end position="503"/>
    </location>
</feature>
<sequence length="503" mass="49930">MGFGDFLESQLSPVGDAVVGAVGTAASSTVDFVGDAAGVVRDDVGSLLGFDTRAENAQQEQAAAAKKEGQQQREDLAAENQRLDAPAGYDPASLTQQENWQSYDHRHIYDTNQNTLKESDAAAVGDAWKNIGDELGTIGDRLKQRASKAITSGWSGQAADAANQSSEPLADWMRGSGECFKLTGNKIKEAASAAGQSKAMVPPPQDHDISQSFVAGLAGGPTGVVKDGVGQMHERQQEERKAQETMGRVLGTTYKDVDSTVPAYRKLDGKPADPPAQPPPPEPPGVPPARPPGYTGDGSGGVNSNGGSAPNGGGGPNGDGSGDNRSASPNGPGGRDGGANGRTPQDPRYPSGPGGTSQGPAGSESAWTSGVSGGPGGAGGAGVGGAAGGAAGGVAGRGAGGGGAGGGYAAGGMPGGTPGSGSNQLGQGGRSGTAPVKGTPSTPSTSSTSSTTSGRGGGRMPMGGMGGQNQGGADEEHERESWLVEDDDVWLNDMPKTAPPVFE</sequence>
<feature type="compositionally biased region" description="Gly residues" evidence="2">
    <location>
        <begin position="331"/>
        <end position="340"/>
    </location>
</feature>
<dbReference type="Pfam" id="PF00823">
    <property type="entry name" value="PPE"/>
    <property type="match status" value="1"/>
</dbReference>
<feature type="region of interest" description="Disordered" evidence="2">
    <location>
        <begin position="151"/>
        <end position="170"/>
    </location>
</feature>
<dbReference type="SUPFAM" id="SSF140459">
    <property type="entry name" value="PE/PPE dimer-like"/>
    <property type="match status" value="1"/>
</dbReference>
<evidence type="ECO:0000313" key="4">
    <source>
        <dbReference type="EMBL" id="MBA8823588.1"/>
    </source>
</evidence>
<feature type="compositionally biased region" description="Gly residues" evidence="2">
    <location>
        <begin position="454"/>
        <end position="470"/>
    </location>
</feature>
<evidence type="ECO:0000259" key="3">
    <source>
        <dbReference type="Pfam" id="PF00823"/>
    </source>
</evidence>
<dbReference type="AlphaFoldDB" id="A0A839DXW6"/>
<organism evidence="4 5">
    <name type="scientific">Halosaccharopolyspora lacisalsi</name>
    <dbReference type="NCBI Taxonomy" id="1000566"/>
    <lineage>
        <taxon>Bacteria</taxon>
        <taxon>Bacillati</taxon>
        <taxon>Actinomycetota</taxon>
        <taxon>Actinomycetes</taxon>
        <taxon>Pseudonocardiales</taxon>
        <taxon>Pseudonocardiaceae</taxon>
        <taxon>Halosaccharopolyspora</taxon>
    </lineage>
</organism>
<comment type="caution">
    <text evidence="4">The sequence shown here is derived from an EMBL/GenBank/DDBJ whole genome shotgun (WGS) entry which is preliminary data.</text>
</comment>
<evidence type="ECO:0000256" key="1">
    <source>
        <dbReference type="ARBA" id="ARBA00010652"/>
    </source>
</evidence>
<keyword evidence="5" id="KW-1185">Reference proteome</keyword>
<evidence type="ECO:0000256" key="2">
    <source>
        <dbReference type="SAM" id="MobiDB-lite"/>
    </source>
</evidence>
<feature type="compositionally biased region" description="Gly residues" evidence="2">
    <location>
        <begin position="295"/>
        <end position="321"/>
    </location>
</feature>
<dbReference type="EMBL" id="JACGWZ010000001">
    <property type="protein sequence ID" value="MBA8823588.1"/>
    <property type="molecule type" value="Genomic_DNA"/>
</dbReference>
<feature type="domain" description="PPE" evidence="3">
    <location>
        <begin position="125"/>
        <end position="205"/>
    </location>
</feature>
<dbReference type="Proteomes" id="UP000569329">
    <property type="component" value="Unassembled WGS sequence"/>
</dbReference>
<dbReference type="RefSeq" id="WP_182542872.1">
    <property type="nucleotide sequence ID" value="NZ_JACGWZ010000001.1"/>
</dbReference>
<name>A0A839DXW6_9PSEU</name>
<feature type="compositionally biased region" description="Basic and acidic residues" evidence="2">
    <location>
        <begin position="65"/>
        <end position="76"/>
    </location>
</feature>
<feature type="compositionally biased region" description="Low complexity" evidence="2">
    <location>
        <begin position="438"/>
        <end position="453"/>
    </location>
</feature>
<reference evidence="4 5" key="1">
    <citation type="submission" date="2020-07" db="EMBL/GenBank/DDBJ databases">
        <title>Sequencing the genomes of 1000 actinobacteria strains.</title>
        <authorList>
            <person name="Klenk H.-P."/>
        </authorList>
    </citation>
    <scope>NUCLEOTIDE SEQUENCE [LARGE SCALE GENOMIC DNA]</scope>
    <source>
        <strain evidence="4 5">DSM 45975</strain>
    </source>
</reference>